<dbReference type="SMART" id="SM00222">
    <property type="entry name" value="Sec7"/>
    <property type="match status" value="1"/>
</dbReference>
<keyword evidence="4" id="KW-1185">Reference proteome</keyword>
<dbReference type="CDD" id="cd00171">
    <property type="entry name" value="Sec7"/>
    <property type="match status" value="1"/>
</dbReference>
<dbReference type="Pfam" id="PF01369">
    <property type="entry name" value="Sec7"/>
    <property type="match status" value="1"/>
</dbReference>
<dbReference type="PANTHER" id="PTHR10663">
    <property type="entry name" value="GUANYL-NUCLEOTIDE EXCHANGE FACTOR"/>
    <property type="match status" value="1"/>
</dbReference>
<feature type="region of interest" description="Disordered" evidence="1">
    <location>
        <begin position="447"/>
        <end position="495"/>
    </location>
</feature>
<dbReference type="GO" id="GO:0005794">
    <property type="term" value="C:Golgi apparatus"/>
    <property type="evidence" value="ECO:0007669"/>
    <property type="project" value="UniProtKB-ARBA"/>
</dbReference>
<name>A0A0C9WAQ3_9AGAM</name>
<dbReference type="GO" id="GO:0016192">
    <property type="term" value="P:vesicle-mediated transport"/>
    <property type="evidence" value="ECO:0007669"/>
    <property type="project" value="UniProtKB-ARBA"/>
</dbReference>
<dbReference type="InterPro" id="IPR035999">
    <property type="entry name" value="Sec7_dom_sf"/>
</dbReference>
<dbReference type="FunFam" id="1.10.1000.11:FF:000002">
    <property type="entry name" value="Cytohesin 1"/>
    <property type="match status" value="1"/>
</dbReference>
<dbReference type="Gene3D" id="1.10.220.20">
    <property type="match status" value="1"/>
</dbReference>
<accession>A0A0C9WAQ3</accession>
<sequence length="1533" mass="168803">MHPTNGGSNSRIAQKHVLLSEILSVTSVMRKNSRWASAAHTLNARDSALARDLGLRRGSPGGDNPRSGRLSQEADLMAGFQELKRTIRGVEDVQSVPLSVLLGPFFALIRSPLSTGPITSVALSALHSFFVCGLISAHSRDLEIALVELSSTVSHCKFEASDSSGDEVVLLKIMTVINDCVVGSSVGAFLGDVEICEMLETVLTTCCQMRLSEILRRSAGSTMISIVRTIFGRLHEFDPAVEEAKLQVNEEEPPQHGEISMSVSTSATIPSETQAPAAGSEVAAETQIIEHISEVEESRDSRGTAKETISSLVTTSLEDAASPVVVPRPYGLPALLELLRVLVNILDPNDQVHTDSTRLTALGILNATIETCGTRIGDYPSLSVLILDHGCKYLFQLARSENPSVLQAALRTISALFETMRPHLKLQQELFIAFSIDRLAVPPLLKPNAAKKNQPNSPRPGTPASSTPTLGPVDTELELEKGSPVPSRPPVQPARGDTRDLMLETLSQISRHPSFMVDLYTNYDCDINCENLFERVIEFLTKGVYPWQYSSASDAQQLHSQYLCLDLLLAFVNDMAARAEGHSESWNPEFALPEELMQNKSRKKLVLTGAARFNSKPKLGLAFLEENKLIYSDLSPEVSRAKSLAIFLKSCTHLDKRLLGDYLSKPDNLELLKEFMNLFDFKDKPMADAMREMLETFRLPGEAQQIDRIAETFASVYFASKPAEIKEQDAVYVLAFSIIMLNTDLHNPQIRKRMTIEDYQRNLRGQNGGENFSPEFLQNIYDSIRKREITMPEEHTGQLGFEYAWKELLARSRQSGRFMTCNSALFDLDMFKTVWKPLISAIAHAFITFDDDYVIQRAISGFRQCATLAGHFNLPDVFDFVVVSLSQATSLLSENLSAHVPNYPVVGIEGQSVTVSSLSVKFGTNFKGQLAAVVLFNIVNGNGNALREGWTQIFEMFENLFMHSLLPTRMLQMEDFLGGVTMIPLRGAQPSRPAPRSDGGLLSALSSYLMTPYGTSSDNLIPEATDQEVENTLCTIDCITSCRLDELYAQIMQLDSEALVAAVRALEALSHERTIAKLTQESDEGSSLYNGSSASDGAYVLPYDPAAVFLLEMMVSIACQTPQCIEDLWPILFEHLSALLSASIHYSVLLIERAVVALLRLGLILAQKDALRDQLYVSLDLIATLPPTVANSVAEHVVAGVSLILQQNTIASTQTEWNLIFATLKSTISHPEAARSTFNLVVGLASEGPSPRVTADNFMGLVSILDDFATAAGASIQIQPPRARRTPAQPPAESPPIERGRKAIDLLFDLKKFIAPFAESAELQPGQVWRQFCLPLVSSFGKQSTNPSRLVRNTAIGQLQRLLLGPQLVYDEADHSQVEEIFNSVIFPLMDELLKPQVYLLDSQGMSETRLRASALLCKAFMHFEVRESHRKADMRILWIEVLDLLDRLISAEKSEQLYEAVSESLKNVVLVMNAASILVPPPAAEDDRDEQQRTLWTATQARLERFLPGFLAEVIPTPQPIPAVGATPTASA</sequence>
<dbReference type="GO" id="GO:0032012">
    <property type="term" value="P:regulation of ARF protein signal transduction"/>
    <property type="evidence" value="ECO:0007669"/>
    <property type="project" value="InterPro"/>
</dbReference>
<dbReference type="OrthoDB" id="10258608at2759"/>
<dbReference type="InterPro" id="IPR000904">
    <property type="entry name" value="Sec7_dom"/>
</dbReference>
<dbReference type="InterPro" id="IPR016024">
    <property type="entry name" value="ARM-type_fold"/>
</dbReference>
<dbReference type="Pfam" id="PF12783">
    <property type="entry name" value="Sec7-like_HUS"/>
    <property type="match status" value="2"/>
</dbReference>
<protein>
    <recommendedName>
        <fullName evidence="2">SEC7 domain-containing protein</fullName>
    </recommendedName>
</protein>
<evidence type="ECO:0000313" key="3">
    <source>
        <dbReference type="EMBL" id="KIJ60626.1"/>
    </source>
</evidence>
<dbReference type="InterPro" id="IPR056604">
    <property type="entry name" value="GBF1-like_TPR"/>
</dbReference>
<dbReference type="GO" id="GO:0005085">
    <property type="term" value="F:guanyl-nucleotide exchange factor activity"/>
    <property type="evidence" value="ECO:0007669"/>
    <property type="project" value="InterPro"/>
</dbReference>
<dbReference type="Proteomes" id="UP000053820">
    <property type="component" value="Unassembled WGS sequence"/>
</dbReference>
<dbReference type="HOGENOM" id="CLU_001204_3_1_1"/>
<evidence type="ECO:0000313" key="4">
    <source>
        <dbReference type="Proteomes" id="UP000053820"/>
    </source>
</evidence>
<feature type="domain" description="SEC7" evidence="2">
    <location>
        <begin position="595"/>
        <end position="787"/>
    </location>
</feature>
<evidence type="ECO:0000259" key="2">
    <source>
        <dbReference type="PROSITE" id="PS50190"/>
    </source>
</evidence>
<dbReference type="InterPro" id="IPR032691">
    <property type="entry name" value="Mon2/Sec7/BIG1-like_HUS"/>
</dbReference>
<reference evidence="3 4" key="1">
    <citation type="submission" date="2014-04" db="EMBL/GenBank/DDBJ databases">
        <title>Evolutionary Origins and Diversification of the Mycorrhizal Mutualists.</title>
        <authorList>
            <consortium name="DOE Joint Genome Institute"/>
            <consortium name="Mycorrhizal Genomics Consortium"/>
            <person name="Kohler A."/>
            <person name="Kuo A."/>
            <person name="Nagy L.G."/>
            <person name="Floudas D."/>
            <person name="Copeland A."/>
            <person name="Barry K.W."/>
            <person name="Cichocki N."/>
            <person name="Veneault-Fourrey C."/>
            <person name="LaButti K."/>
            <person name="Lindquist E.A."/>
            <person name="Lipzen A."/>
            <person name="Lundell T."/>
            <person name="Morin E."/>
            <person name="Murat C."/>
            <person name="Riley R."/>
            <person name="Ohm R."/>
            <person name="Sun H."/>
            <person name="Tunlid A."/>
            <person name="Henrissat B."/>
            <person name="Grigoriev I.V."/>
            <person name="Hibbett D.S."/>
            <person name="Martin F."/>
        </authorList>
    </citation>
    <scope>NUCLEOTIDE SEQUENCE [LARGE SCALE GENOMIC DNA]</scope>
    <source>
        <strain evidence="3 4">MD-312</strain>
    </source>
</reference>
<dbReference type="PROSITE" id="PS50190">
    <property type="entry name" value="SEC7"/>
    <property type="match status" value="1"/>
</dbReference>
<proteinExistence type="predicted"/>
<organism evidence="3 4">
    <name type="scientific">Hydnomerulius pinastri MD-312</name>
    <dbReference type="NCBI Taxonomy" id="994086"/>
    <lineage>
        <taxon>Eukaryota</taxon>
        <taxon>Fungi</taxon>
        <taxon>Dikarya</taxon>
        <taxon>Basidiomycota</taxon>
        <taxon>Agaricomycotina</taxon>
        <taxon>Agaricomycetes</taxon>
        <taxon>Agaricomycetidae</taxon>
        <taxon>Boletales</taxon>
        <taxon>Boletales incertae sedis</taxon>
        <taxon>Leucogyrophana</taxon>
    </lineage>
</organism>
<gene>
    <name evidence="3" type="ORF">HYDPIDRAFT_43160</name>
</gene>
<evidence type="ECO:0000256" key="1">
    <source>
        <dbReference type="SAM" id="MobiDB-lite"/>
    </source>
</evidence>
<dbReference type="SUPFAM" id="SSF48425">
    <property type="entry name" value="Sec7 domain"/>
    <property type="match status" value="1"/>
</dbReference>
<dbReference type="SUPFAM" id="SSF48371">
    <property type="entry name" value="ARM repeat"/>
    <property type="match status" value="1"/>
</dbReference>
<dbReference type="PANTHER" id="PTHR10663:SF388">
    <property type="entry name" value="GOLGI-SPECIFIC BREFELDIN A-RESISTANCE GUANINE NUCLEOTIDE EXCHANGE FACTOR 1"/>
    <property type="match status" value="1"/>
</dbReference>
<dbReference type="Pfam" id="PF23325">
    <property type="entry name" value="TPR_28"/>
    <property type="match status" value="1"/>
</dbReference>
<dbReference type="Gene3D" id="1.10.1000.11">
    <property type="entry name" value="Arf Nucleotide-binding Site Opener,domain 2"/>
    <property type="match status" value="1"/>
</dbReference>
<dbReference type="EMBL" id="KN839870">
    <property type="protein sequence ID" value="KIJ60626.1"/>
    <property type="molecule type" value="Genomic_DNA"/>
</dbReference>
<dbReference type="InterPro" id="IPR023394">
    <property type="entry name" value="Sec7_C_sf"/>
</dbReference>